<sequence>MIGEKYFITTFFFVAVAFCCFGISNAAFDETYAKQMINFAAASFIAPQTVNNTVLAKQCFEKSFPNGQWEESEHSSIKPCAGYFNDECQLIITRSVPLNLVVIAFRGTVGEDQMKDETSASLKSYIPWKYDESVGHVNRYFFDASESLWGGKVEYYLKTYKTYKFAFTGHSLGGAIASLIAFKARQQRLVNNTSLYTFGEPRIGNKEFATNFRKYVPESYRIIHNSDLVPHMPLCAGALTSKCKDDSASPYHQPQEIWYNNDDLTMDNSKFTTCDPSDGEDPKCKAQICIYIIMIINWMNMDQRVAIPRSQLDYLLLF</sequence>
<dbReference type="AlphaFoldDB" id="A0A914YDJ6"/>
<dbReference type="Proteomes" id="UP000887577">
    <property type="component" value="Unplaced"/>
</dbReference>
<dbReference type="InterPro" id="IPR002921">
    <property type="entry name" value="Fungal_lipase-type"/>
</dbReference>
<reference evidence="4" key="1">
    <citation type="submission" date="2022-11" db="UniProtKB">
        <authorList>
            <consortium name="WormBaseParasite"/>
        </authorList>
    </citation>
    <scope>IDENTIFICATION</scope>
</reference>
<dbReference type="WBParaSite" id="PSU_v2.g1737.t1">
    <property type="protein sequence ID" value="PSU_v2.g1737.t1"/>
    <property type="gene ID" value="PSU_v2.g1737"/>
</dbReference>
<evidence type="ECO:0000313" key="4">
    <source>
        <dbReference type="WBParaSite" id="PSU_v2.g1737.t1"/>
    </source>
</evidence>
<dbReference type="PANTHER" id="PTHR45908:SF5">
    <property type="entry name" value="FUNGAL LIPASE-LIKE DOMAIN-CONTAINING PROTEIN"/>
    <property type="match status" value="1"/>
</dbReference>
<keyword evidence="1" id="KW-0812">Transmembrane</keyword>
<keyword evidence="1" id="KW-1133">Transmembrane helix</keyword>
<accession>A0A914YDJ6</accession>
<dbReference type="InterPro" id="IPR029058">
    <property type="entry name" value="AB_hydrolase_fold"/>
</dbReference>
<dbReference type="Pfam" id="PF01764">
    <property type="entry name" value="Lipase_3"/>
    <property type="match status" value="1"/>
</dbReference>
<organism evidence="3 4">
    <name type="scientific">Panagrolaimus superbus</name>
    <dbReference type="NCBI Taxonomy" id="310955"/>
    <lineage>
        <taxon>Eukaryota</taxon>
        <taxon>Metazoa</taxon>
        <taxon>Ecdysozoa</taxon>
        <taxon>Nematoda</taxon>
        <taxon>Chromadorea</taxon>
        <taxon>Rhabditida</taxon>
        <taxon>Tylenchina</taxon>
        <taxon>Panagrolaimomorpha</taxon>
        <taxon>Panagrolaimoidea</taxon>
        <taxon>Panagrolaimidae</taxon>
        <taxon>Panagrolaimus</taxon>
    </lineage>
</organism>
<dbReference type="GO" id="GO:0006629">
    <property type="term" value="P:lipid metabolic process"/>
    <property type="evidence" value="ECO:0007669"/>
    <property type="project" value="InterPro"/>
</dbReference>
<dbReference type="SUPFAM" id="SSF53474">
    <property type="entry name" value="alpha/beta-Hydrolases"/>
    <property type="match status" value="1"/>
</dbReference>
<protein>
    <submittedName>
        <fullName evidence="4">Fungal lipase-like domain-containing protein</fullName>
    </submittedName>
</protein>
<evidence type="ECO:0000259" key="2">
    <source>
        <dbReference type="Pfam" id="PF01764"/>
    </source>
</evidence>
<dbReference type="Gene3D" id="3.40.50.1820">
    <property type="entry name" value="alpha/beta hydrolase"/>
    <property type="match status" value="1"/>
</dbReference>
<dbReference type="PANTHER" id="PTHR45908">
    <property type="entry name" value="PROTEIN CBG11750-RELATED"/>
    <property type="match status" value="1"/>
</dbReference>
<feature type="transmembrane region" description="Helical" evidence="1">
    <location>
        <begin position="6"/>
        <end position="28"/>
    </location>
</feature>
<proteinExistence type="predicted"/>
<evidence type="ECO:0000256" key="1">
    <source>
        <dbReference type="SAM" id="Phobius"/>
    </source>
</evidence>
<feature type="domain" description="Fungal lipase-type" evidence="2">
    <location>
        <begin position="102"/>
        <end position="235"/>
    </location>
</feature>
<keyword evidence="1" id="KW-0472">Membrane</keyword>
<keyword evidence="3" id="KW-1185">Reference proteome</keyword>
<dbReference type="CDD" id="cd00519">
    <property type="entry name" value="Lipase_3"/>
    <property type="match status" value="1"/>
</dbReference>
<name>A0A914YDJ6_9BILA</name>
<evidence type="ECO:0000313" key="3">
    <source>
        <dbReference type="Proteomes" id="UP000887577"/>
    </source>
</evidence>